<evidence type="ECO:0000256" key="1">
    <source>
        <dbReference type="SAM" id="Phobius"/>
    </source>
</evidence>
<proteinExistence type="predicted"/>
<protein>
    <recommendedName>
        <fullName evidence="4">DUF2178 domain-containing protein</fullName>
    </recommendedName>
</protein>
<dbReference type="EMBL" id="JBHUMQ010000024">
    <property type="protein sequence ID" value="MFD2693993.1"/>
    <property type="molecule type" value="Genomic_DNA"/>
</dbReference>
<keyword evidence="3" id="KW-1185">Reference proteome</keyword>
<feature type="transmembrane region" description="Helical" evidence="1">
    <location>
        <begin position="79"/>
        <end position="104"/>
    </location>
</feature>
<gene>
    <name evidence="2" type="ORF">ACFSUE_10190</name>
</gene>
<dbReference type="RefSeq" id="WP_253063337.1">
    <property type="nucleotide sequence ID" value="NZ_JAMXWM010000020.1"/>
</dbReference>
<feature type="transmembrane region" description="Helical" evidence="1">
    <location>
        <begin position="110"/>
        <end position="131"/>
    </location>
</feature>
<feature type="transmembrane region" description="Helical" evidence="1">
    <location>
        <begin position="12"/>
        <end position="29"/>
    </location>
</feature>
<keyword evidence="1" id="KW-1133">Transmembrane helix</keyword>
<comment type="caution">
    <text evidence="2">The sequence shown here is derived from an EMBL/GenBank/DDBJ whole genome shotgun (WGS) entry which is preliminary data.</text>
</comment>
<feature type="transmembrane region" description="Helical" evidence="1">
    <location>
        <begin position="35"/>
        <end position="58"/>
    </location>
</feature>
<name>A0ABW5S375_9BACL</name>
<evidence type="ECO:0008006" key="4">
    <source>
        <dbReference type="Google" id="ProtNLM"/>
    </source>
</evidence>
<evidence type="ECO:0000313" key="3">
    <source>
        <dbReference type="Proteomes" id="UP001597399"/>
    </source>
</evidence>
<dbReference type="Proteomes" id="UP001597399">
    <property type="component" value="Unassembled WGS sequence"/>
</dbReference>
<reference evidence="3" key="1">
    <citation type="journal article" date="2019" name="Int. J. Syst. Evol. Microbiol.">
        <title>The Global Catalogue of Microorganisms (GCM) 10K type strain sequencing project: providing services to taxonomists for standard genome sequencing and annotation.</title>
        <authorList>
            <consortium name="The Broad Institute Genomics Platform"/>
            <consortium name="The Broad Institute Genome Sequencing Center for Infectious Disease"/>
            <person name="Wu L."/>
            <person name="Ma J."/>
        </authorList>
    </citation>
    <scope>NUCLEOTIDE SEQUENCE [LARGE SCALE GENOMIC DNA]</scope>
    <source>
        <strain evidence="3">TISTR 2466</strain>
    </source>
</reference>
<accession>A0ABW5S375</accession>
<keyword evidence="1" id="KW-0812">Transmembrane</keyword>
<organism evidence="2 3">
    <name type="scientific">Sporolactobacillus shoreicorticis</name>
    <dbReference type="NCBI Taxonomy" id="1923877"/>
    <lineage>
        <taxon>Bacteria</taxon>
        <taxon>Bacillati</taxon>
        <taxon>Bacillota</taxon>
        <taxon>Bacilli</taxon>
        <taxon>Bacillales</taxon>
        <taxon>Sporolactobacillaceae</taxon>
        <taxon>Sporolactobacillus</taxon>
    </lineage>
</organism>
<keyword evidence="1" id="KW-0472">Membrane</keyword>
<sequence>MKKKRLEQLTMGVLLLGMIIGGFIGMHIAGVTVDFGIAAAIVGTPLLVFLVIFLLNAWRRNRLGTIPEADERTALILKRYFLGVLYFVLFGSGAALLVLYAMGIQAIETGMLLVFMMILYLVIGIGTLIAAKL</sequence>
<evidence type="ECO:0000313" key="2">
    <source>
        <dbReference type="EMBL" id="MFD2693993.1"/>
    </source>
</evidence>